<protein>
    <submittedName>
        <fullName evidence="3">Uncharacterized protein</fullName>
    </submittedName>
</protein>
<keyword evidence="4" id="KW-1185">Reference proteome</keyword>
<sequence length="137" mass="13982">MATTKSRHIQNGDTKNGDNQNGDISKTATQPKRRHIQNGDTTKTASTRQVLEATRGENVLDIVLSSQKEFVDNVKISPTTEPPTNSTGFTKRTKTVIAIAVTSVVATVAIGATASAVGATTVVATGSAAAASGTAAG</sequence>
<keyword evidence="2" id="KW-0472">Membrane</keyword>
<dbReference type="AlphaFoldDB" id="A0AAD9P2W3"/>
<evidence type="ECO:0000256" key="2">
    <source>
        <dbReference type="SAM" id="Phobius"/>
    </source>
</evidence>
<dbReference type="Proteomes" id="UP001209878">
    <property type="component" value="Unassembled WGS sequence"/>
</dbReference>
<evidence type="ECO:0000313" key="4">
    <source>
        <dbReference type="Proteomes" id="UP001209878"/>
    </source>
</evidence>
<keyword evidence="2" id="KW-1133">Transmembrane helix</keyword>
<feature type="region of interest" description="Disordered" evidence="1">
    <location>
        <begin position="1"/>
        <end position="50"/>
    </location>
</feature>
<evidence type="ECO:0000256" key="1">
    <source>
        <dbReference type="SAM" id="MobiDB-lite"/>
    </source>
</evidence>
<comment type="caution">
    <text evidence="3">The sequence shown here is derived from an EMBL/GenBank/DDBJ whole genome shotgun (WGS) entry which is preliminary data.</text>
</comment>
<organism evidence="3 4">
    <name type="scientific">Ridgeia piscesae</name>
    <name type="common">Tubeworm</name>
    <dbReference type="NCBI Taxonomy" id="27915"/>
    <lineage>
        <taxon>Eukaryota</taxon>
        <taxon>Metazoa</taxon>
        <taxon>Spiralia</taxon>
        <taxon>Lophotrochozoa</taxon>
        <taxon>Annelida</taxon>
        <taxon>Polychaeta</taxon>
        <taxon>Sedentaria</taxon>
        <taxon>Canalipalpata</taxon>
        <taxon>Sabellida</taxon>
        <taxon>Siboglinidae</taxon>
        <taxon>Ridgeia</taxon>
    </lineage>
</organism>
<accession>A0AAD9P2W3</accession>
<feature type="compositionally biased region" description="Polar residues" evidence="1">
    <location>
        <begin position="9"/>
        <end position="30"/>
    </location>
</feature>
<feature type="transmembrane region" description="Helical" evidence="2">
    <location>
        <begin position="96"/>
        <end position="117"/>
    </location>
</feature>
<evidence type="ECO:0000313" key="3">
    <source>
        <dbReference type="EMBL" id="KAK2186945.1"/>
    </source>
</evidence>
<keyword evidence="2" id="KW-0812">Transmembrane</keyword>
<reference evidence="3" key="1">
    <citation type="journal article" date="2023" name="Mol. Biol. Evol.">
        <title>Third-Generation Sequencing Reveals the Adaptive Role of the Epigenome in Three Deep-Sea Polychaetes.</title>
        <authorList>
            <person name="Perez M."/>
            <person name="Aroh O."/>
            <person name="Sun Y."/>
            <person name="Lan Y."/>
            <person name="Juniper S.K."/>
            <person name="Young C.R."/>
            <person name="Angers B."/>
            <person name="Qian P.Y."/>
        </authorList>
    </citation>
    <scope>NUCLEOTIDE SEQUENCE</scope>
    <source>
        <strain evidence="3">R07B-5</strain>
    </source>
</reference>
<dbReference type="EMBL" id="JAODUO010000183">
    <property type="protein sequence ID" value="KAK2186945.1"/>
    <property type="molecule type" value="Genomic_DNA"/>
</dbReference>
<name>A0AAD9P2W3_RIDPI</name>
<feature type="compositionally biased region" description="Polar residues" evidence="1">
    <location>
        <begin position="38"/>
        <end position="49"/>
    </location>
</feature>
<gene>
    <name evidence="3" type="ORF">NP493_184g02012</name>
</gene>
<proteinExistence type="predicted"/>